<name>A0A2H0B3L1_9BACT</name>
<protein>
    <recommendedName>
        <fullName evidence="1">Transcriptional repressor PaaX-like C-terminal domain-containing protein</fullName>
    </recommendedName>
</protein>
<reference evidence="2 3" key="1">
    <citation type="submission" date="2017-09" db="EMBL/GenBank/DDBJ databases">
        <title>Depth-based differentiation of microbial function through sediment-hosted aquifers and enrichment of novel symbionts in the deep terrestrial subsurface.</title>
        <authorList>
            <person name="Probst A.J."/>
            <person name="Ladd B."/>
            <person name="Jarett J.K."/>
            <person name="Geller-Mcgrath D.E."/>
            <person name="Sieber C.M."/>
            <person name="Emerson J.B."/>
            <person name="Anantharaman K."/>
            <person name="Thomas B.C."/>
            <person name="Malmstrom R."/>
            <person name="Stieglmeier M."/>
            <person name="Klingl A."/>
            <person name="Woyke T."/>
            <person name="Ryan C.M."/>
            <person name="Banfield J.F."/>
        </authorList>
    </citation>
    <scope>NUCLEOTIDE SEQUENCE [LARGE SCALE GENOMIC DNA]</scope>
    <source>
        <strain evidence="2">CG23_combo_of_CG06-09_8_20_14_all_47_9</strain>
    </source>
</reference>
<sequence>MRYLKILKDDPQLPRQLLPKNWQGDVVYNYINQLSIEN</sequence>
<evidence type="ECO:0000313" key="3">
    <source>
        <dbReference type="Proteomes" id="UP000231081"/>
    </source>
</evidence>
<dbReference type="InterPro" id="IPR013225">
    <property type="entry name" value="PaaX_C"/>
</dbReference>
<comment type="caution">
    <text evidence="2">The sequence shown here is derived from an EMBL/GenBank/DDBJ whole genome shotgun (WGS) entry which is preliminary data.</text>
</comment>
<dbReference type="AlphaFoldDB" id="A0A2H0B3L1"/>
<dbReference type="EMBL" id="PCSQ01000070">
    <property type="protein sequence ID" value="PIP52242.1"/>
    <property type="molecule type" value="Genomic_DNA"/>
</dbReference>
<dbReference type="Gene3D" id="1.20.58.1460">
    <property type="match status" value="1"/>
</dbReference>
<dbReference type="Proteomes" id="UP000231081">
    <property type="component" value="Unassembled WGS sequence"/>
</dbReference>
<evidence type="ECO:0000259" key="1">
    <source>
        <dbReference type="Pfam" id="PF08223"/>
    </source>
</evidence>
<gene>
    <name evidence="2" type="ORF">COX09_02655</name>
</gene>
<feature type="domain" description="Transcriptional repressor PaaX-like C-terminal" evidence="1">
    <location>
        <begin position="3"/>
        <end position="34"/>
    </location>
</feature>
<accession>A0A2H0B3L1</accession>
<dbReference type="Pfam" id="PF08223">
    <property type="entry name" value="PaaX_C"/>
    <property type="match status" value="1"/>
</dbReference>
<organism evidence="2 3">
    <name type="scientific">Candidatus Beckwithbacteria bacterium CG23_combo_of_CG06-09_8_20_14_all_47_9</name>
    <dbReference type="NCBI Taxonomy" id="1974498"/>
    <lineage>
        <taxon>Bacteria</taxon>
        <taxon>Candidatus Beckwithiibacteriota</taxon>
    </lineage>
</organism>
<proteinExistence type="predicted"/>
<evidence type="ECO:0000313" key="2">
    <source>
        <dbReference type="EMBL" id="PIP52242.1"/>
    </source>
</evidence>